<dbReference type="AlphaFoldDB" id="A0A3B0W754"/>
<gene>
    <name evidence="1" type="ORF">MNBD_GAMMA03-305</name>
</gene>
<dbReference type="InterPro" id="IPR049343">
    <property type="entry name" value="Transposase_29"/>
</dbReference>
<accession>A0A3B0W754</accession>
<dbReference type="EMBL" id="UOFC01000189">
    <property type="protein sequence ID" value="VAW48183.1"/>
    <property type="molecule type" value="Genomic_DNA"/>
</dbReference>
<organism evidence="1">
    <name type="scientific">hydrothermal vent metagenome</name>
    <dbReference type="NCBI Taxonomy" id="652676"/>
    <lineage>
        <taxon>unclassified sequences</taxon>
        <taxon>metagenomes</taxon>
        <taxon>ecological metagenomes</taxon>
    </lineage>
</organism>
<proteinExistence type="predicted"/>
<name>A0A3B0W754_9ZZZZ</name>
<protein>
    <submittedName>
        <fullName evidence="1">Uncharacterized protein</fullName>
    </submittedName>
</protein>
<feature type="non-terminal residue" evidence="1">
    <location>
        <position position="1"/>
    </location>
</feature>
<evidence type="ECO:0000313" key="1">
    <source>
        <dbReference type="EMBL" id="VAW48183.1"/>
    </source>
</evidence>
<reference evidence="1" key="1">
    <citation type="submission" date="2018-06" db="EMBL/GenBank/DDBJ databases">
        <authorList>
            <person name="Zhirakovskaya E."/>
        </authorList>
    </citation>
    <scope>NUCLEOTIDE SEQUENCE</scope>
</reference>
<dbReference type="Pfam" id="PF21804">
    <property type="entry name" value="Transposase_29"/>
    <property type="match status" value="1"/>
</dbReference>
<sequence>NIIKQHMAHKDESRLLLKQVYKTDADLIVDKQNQQIIVQIHRLTHWKEDAVLEKLCEQLNETKTKFPNTNFTLFYKLGSA</sequence>